<evidence type="ECO:0000259" key="6">
    <source>
        <dbReference type="Pfam" id="PF00675"/>
    </source>
</evidence>
<keyword evidence="4" id="KW-0378">Hydrolase</keyword>
<evidence type="ECO:0000256" key="4">
    <source>
        <dbReference type="ARBA" id="ARBA00023049"/>
    </source>
</evidence>
<evidence type="ECO:0000256" key="2">
    <source>
        <dbReference type="ARBA" id="ARBA00007261"/>
    </source>
</evidence>
<dbReference type="GO" id="GO:0006508">
    <property type="term" value="P:proteolysis"/>
    <property type="evidence" value="ECO:0007669"/>
    <property type="project" value="UniProtKB-KW"/>
</dbReference>
<dbReference type="EMBL" id="CP029077">
    <property type="protein sequence ID" value="QED22847.1"/>
    <property type="molecule type" value="Genomic_DNA"/>
</dbReference>
<dbReference type="Gene3D" id="3.30.830.10">
    <property type="entry name" value="Metalloenzyme, LuxS/M16 peptidase-like"/>
    <property type="match status" value="2"/>
</dbReference>
<dbReference type="SUPFAM" id="SSF63411">
    <property type="entry name" value="LuxS/MPP-like metallohydrolase"/>
    <property type="match status" value="2"/>
</dbReference>
<dbReference type="FunFam" id="3.30.830.10:FF:000008">
    <property type="entry name" value="Mitochondrial-processing peptidase subunit beta"/>
    <property type="match status" value="1"/>
</dbReference>
<keyword evidence="4" id="KW-0482">Metalloprotease</keyword>
<dbReference type="Pfam" id="PF00675">
    <property type="entry name" value="Peptidase_M16"/>
    <property type="match status" value="1"/>
</dbReference>
<keyword evidence="9" id="KW-1185">Reference proteome</keyword>
<comment type="cofactor">
    <cofactor evidence="1">
        <name>Zn(2+)</name>
        <dbReference type="ChEBI" id="CHEBI:29105"/>
    </cofactor>
</comment>
<gene>
    <name evidence="8" type="ORF">Deia_00033</name>
</gene>
<dbReference type="PANTHER" id="PTHR11851:SF49">
    <property type="entry name" value="MITOCHONDRIAL-PROCESSING PEPTIDASE SUBUNIT ALPHA"/>
    <property type="match status" value="1"/>
</dbReference>
<dbReference type="Proteomes" id="UP000321934">
    <property type="component" value="Chromosome"/>
</dbReference>
<organism evidence="8 9">
    <name type="scientific">Candidatus Deianiraea vastatrix</name>
    <dbReference type="NCBI Taxonomy" id="2163644"/>
    <lineage>
        <taxon>Bacteria</taxon>
        <taxon>Pseudomonadati</taxon>
        <taxon>Pseudomonadota</taxon>
        <taxon>Alphaproteobacteria</taxon>
        <taxon>Rickettsiales</taxon>
        <taxon>Candidatus Deianiraeaceae</taxon>
        <taxon>Candidatus Deianiraea</taxon>
    </lineage>
</organism>
<dbReference type="InterPro" id="IPR011249">
    <property type="entry name" value="Metalloenz_LuxS/M16"/>
</dbReference>
<dbReference type="InterPro" id="IPR001431">
    <property type="entry name" value="Pept_M16_Zn_BS"/>
</dbReference>
<accession>A0A5B8XFR8</accession>
<evidence type="ECO:0000256" key="5">
    <source>
        <dbReference type="RuleBase" id="RU004447"/>
    </source>
</evidence>
<dbReference type="Pfam" id="PF05193">
    <property type="entry name" value="Peptidase_M16_C"/>
    <property type="match status" value="1"/>
</dbReference>
<evidence type="ECO:0000259" key="7">
    <source>
        <dbReference type="Pfam" id="PF05193"/>
    </source>
</evidence>
<evidence type="ECO:0000256" key="3">
    <source>
        <dbReference type="ARBA" id="ARBA00022670"/>
    </source>
</evidence>
<dbReference type="GO" id="GO:0004222">
    <property type="term" value="F:metalloendopeptidase activity"/>
    <property type="evidence" value="ECO:0007669"/>
    <property type="project" value="InterPro"/>
</dbReference>
<dbReference type="InterPro" id="IPR007863">
    <property type="entry name" value="Peptidase_M16_C"/>
</dbReference>
<dbReference type="RefSeq" id="WP_146820159.1">
    <property type="nucleotide sequence ID" value="NZ_CP029077.1"/>
</dbReference>
<dbReference type="GO" id="GO:0046872">
    <property type="term" value="F:metal ion binding"/>
    <property type="evidence" value="ECO:0007669"/>
    <property type="project" value="InterPro"/>
</dbReference>
<keyword evidence="3 8" id="KW-0645">Protease</keyword>
<dbReference type="InterPro" id="IPR011765">
    <property type="entry name" value="Pept_M16_N"/>
</dbReference>
<dbReference type="AlphaFoldDB" id="A0A5B8XFR8"/>
<proteinExistence type="inferred from homology"/>
<dbReference type="OrthoDB" id="9811314at2"/>
<dbReference type="PROSITE" id="PS00143">
    <property type="entry name" value="INSULINASE"/>
    <property type="match status" value="1"/>
</dbReference>
<reference evidence="8 9" key="1">
    <citation type="journal article" date="2019" name="ISME J.">
        <title>Deianiraea, an extracellular bacterium associated with the ciliate Paramecium, suggests an alternative scenario for the evolution of Rickettsiales.</title>
        <authorList>
            <person name="Castelli M."/>
            <person name="Sabaneyeva E."/>
            <person name="Lanzoni O."/>
            <person name="Lebedeva N."/>
            <person name="Floriano A.M."/>
            <person name="Gaiarsa S."/>
            <person name="Benken K."/>
            <person name="Modeo L."/>
            <person name="Bandi C."/>
            <person name="Potekhin A."/>
            <person name="Sassera D."/>
            <person name="Petroni G."/>
        </authorList>
    </citation>
    <scope>NUCLEOTIDE SEQUENCE [LARGE SCALE GENOMIC DNA]</scope>
    <source>
        <strain evidence="8">CyL4-1</strain>
    </source>
</reference>
<dbReference type="PANTHER" id="PTHR11851">
    <property type="entry name" value="METALLOPROTEASE"/>
    <property type="match status" value="1"/>
</dbReference>
<feature type="domain" description="Peptidase M16 C-terminal" evidence="7">
    <location>
        <begin position="166"/>
        <end position="337"/>
    </location>
</feature>
<protein>
    <submittedName>
        <fullName evidence="8">M16-like zinc-protease</fullName>
    </submittedName>
</protein>
<sequence>MQSLAKTSRNIRVFTDVMKEVDTVSIVLGVKTGSRNENAQNNGISHFLEHMAFKGTTTRDYIELAEIVDNAGGSINAYTSKERTLYYIKLLKEDLELGIDILSDIFQNSIFPEEEIEKERGVILQELSMTMDTPDDVVFDYFYDTAFSNCQLGKTILGPAENIKNLQKKDFTDYLDRQYSIENSILSVCGNVDPDQVLRLAEKYLTKLDSKSVKNADVARYTGGQNFKHKDSLEQVQCLLGFESEKYSSEDIYKVSILSSILGSGMSSRLFQEIREKRGLVYTVSAWNDSYDDCGVFTIYAGTSPEKVDEFVSATRGELLKICENITDDEMKRVLKQAKAGIVMAKESTSSRAQKGCTDFLHLGRYLPYEEALNKIAAITKDDLYKMAQKIFKSTPTMTLYGNLKGVKSDVANVVIK</sequence>
<evidence type="ECO:0000313" key="8">
    <source>
        <dbReference type="EMBL" id="QED22847.1"/>
    </source>
</evidence>
<evidence type="ECO:0000256" key="1">
    <source>
        <dbReference type="ARBA" id="ARBA00001947"/>
    </source>
</evidence>
<evidence type="ECO:0000313" key="9">
    <source>
        <dbReference type="Proteomes" id="UP000321934"/>
    </source>
</evidence>
<dbReference type="InterPro" id="IPR050361">
    <property type="entry name" value="MPP/UQCRC_Complex"/>
</dbReference>
<comment type="similarity">
    <text evidence="2 5">Belongs to the peptidase M16 family.</text>
</comment>
<feature type="domain" description="Peptidase M16 N-terminal" evidence="6">
    <location>
        <begin position="20"/>
        <end position="159"/>
    </location>
</feature>
<name>A0A5B8XFR8_9RICK</name>